<feature type="transmembrane region" description="Helical" evidence="5">
    <location>
        <begin position="55"/>
        <end position="77"/>
    </location>
</feature>
<proteinExistence type="predicted"/>
<feature type="domain" description="O-antigen ligase-related" evidence="6">
    <location>
        <begin position="191"/>
        <end position="326"/>
    </location>
</feature>
<dbReference type="AlphaFoldDB" id="A0A1G1KVG7"/>
<reference evidence="7 8" key="1">
    <citation type="journal article" date="2016" name="Nat. Commun.">
        <title>Thousands of microbial genomes shed light on interconnected biogeochemical processes in an aquifer system.</title>
        <authorList>
            <person name="Anantharaman K."/>
            <person name="Brown C.T."/>
            <person name="Hug L.A."/>
            <person name="Sharon I."/>
            <person name="Castelle C.J."/>
            <person name="Probst A.J."/>
            <person name="Thomas B.C."/>
            <person name="Singh A."/>
            <person name="Wilkins M.J."/>
            <person name="Karaoz U."/>
            <person name="Brodie E.L."/>
            <person name="Williams K.H."/>
            <person name="Hubbard S.S."/>
            <person name="Banfield J.F."/>
        </authorList>
    </citation>
    <scope>NUCLEOTIDE SEQUENCE [LARGE SCALE GENOMIC DNA]</scope>
</reference>
<evidence type="ECO:0000313" key="7">
    <source>
        <dbReference type="EMBL" id="OGW96880.1"/>
    </source>
</evidence>
<evidence type="ECO:0000256" key="3">
    <source>
        <dbReference type="ARBA" id="ARBA00022989"/>
    </source>
</evidence>
<sequence>MHLKFRRLSEIALFSAVFFLPFSKMLLELFVIISIVSWLIYQFLSRGRFSENKTFLVLLILFWCSSSVSLFNSGYLFQSIRGLAKIVKYGFFALTAADLFSQNHKNYGRLINILIVSLSLVIADSLFQRFTGWELLQRHAEYTGSQIRLSGPFSSYGLLAAFLIAALLGLFGYLAASKGRRNFEKACSIVLLAAGCFVLFSTHSRGAWLAFVISLIIFLTMLKRKKMALVALVGTILFFLLLPRSILIHPDLEGKERAILDRYYLWRRAIYVIQDKPFFGCGINTYVLNYPKYDKIQSSRVSGYYAHNGYLQMAAETGLISLGIFLCLIGIAVREGYKGALKLPNPGDRLLIFGFVAGFIALLLHASIDTTLHNLQSATLIWMYLGILVGAGNFKVR</sequence>
<organism evidence="7 8">
    <name type="scientific">Candidatus Danuiimicrobium aquiferis</name>
    <dbReference type="NCBI Taxonomy" id="1801832"/>
    <lineage>
        <taxon>Bacteria</taxon>
        <taxon>Pseudomonadati</taxon>
        <taxon>Candidatus Omnitrophota</taxon>
        <taxon>Candidatus Danuiimicrobium</taxon>
    </lineage>
</organism>
<comment type="subcellular location">
    <subcellularLocation>
        <location evidence="1">Membrane</location>
        <topology evidence="1">Multi-pass membrane protein</topology>
    </subcellularLocation>
</comment>
<keyword evidence="2 5" id="KW-0812">Transmembrane</keyword>
<accession>A0A1G1KVG7</accession>
<feature type="transmembrane region" description="Helical" evidence="5">
    <location>
        <begin position="349"/>
        <end position="368"/>
    </location>
</feature>
<name>A0A1G1KVG7_9BACT</name>
<keyword evidence="3 5" id="KW-1133">Transmembrane helix</keyword>
<evidence type="ECO:0000256" key="5">
    <source>
        <dbReference type="SAM" id="Phobius"/>
    </source>
</evidence>
<dbReference type="PANTHER" id="PTHR37422:SF13">
    <property type="entry name" value="LIPOPOLYSACCHARIDE BIOSYNTHESIS PROTEIN PA4999-RELATED"/>
    <property type="match status" value="1"/>
</dbReference>
<dbReference type="InterPro" id="IPR007016">
    <property type="entry name" value="O-antigen_ligase-rel_domated"/>
</dbReference>
<feature type="transmembrane region" description="Helical" evidence="5">
    <location>
        <begin position="183"/>
        <end position="200"/>
    </location>
</feature>
<comment type="caution">
    <text evidence="7">The sequence shown here is derived from an EMBL/GenBank/DDBJ whole genome shotgun (WGS) entry which is preliminary data.</text>
</comment>
<evidence type="ECO:0000256" key="4">
    <source>
        <dbReference type="ARBA" id="ARBA00023136"/>
    </source>
</evidence>
<feature type="transmembrane region" description="Helical" evidence="5">
    <location>
        <begin position="374"/>
        <end position="394"/>
    </location>
</feature>
<dbReference type="PANTHER" id="PTHR37422">
    <property type="entry name" value="TEICHURONIC ACID BIOSYNTHESIS PROTEIN TUAE"/>
    <property type="match status" value="1"/>
</dbReference>
<keyword evidence="4 5" id="KW-0472">Membrane</keyword>
<feature type="transmembrane region" description="Helical" evidence="5">
    <location>
        <begin position="318"/>
        <end position="337"/>
    </location>
</feature>
<evidence type="ECO:0000259" key="6">
    <source>
        <dbReference type="Pfam" id="PF04932"/>
    </source>
</evidence>
<feature type="transmembrane region" description="Helical" evidence="5">
    <location>
        <begin position="156"/>
        <end position="176"/>
    </location>
</feature>
<feature type="transmembrane region" description="Helical" evidence="5">
    <location>
        <begin position="206"/>
        <end position="222"/>
    </location>
</feature>
<dbReference type="Proteomes" id="UP000178187">
    <property type="component" value="Unassembled WGS sequence"/>
</dbReference>
<evidence type="ECO:0000256" key="1">
    <source>
        <dbReference type="ARBA" id="ARBA00004141"/>
    </source>
</evidence>
<protein>
    <recommendedName>
        <fullName evidence="6">O-antigen ligase-related domain-containing protein</fullName>
    </recommendedName>
</protein>
<dbReference type="EMBL" id="MHFR01000046">
    <property type="protein sequence ID" value="OGW96880.1"/>
    <property type="molecule type" value="Genomic_DNA"/>
</dbReference>
<dbReference type="GO" id="GO:0016020">
    <property type="term" value="C:membrane"/>
    <property type="evidence" value="ECO:0007669"/>
    <property type="project" value="UniProtKB-SubCell"/>
</dbReference>
<feature type="transmembrane region" description="Helical" evidence="5">
    <location>
        <begin position="110"/>
        <end position="127"/>
    </location>
</feature>
<dbReference type="InterPro" id="IPR051533">
    <property type="entry name" value="WaaL-like"/>
</dbReference>
<evidence type="ECO:0000313" key="8">
    <source>
        <dbReference type="Proteomes" id="UP000178187"/>
    </source>
</evidence>
<feature type="transmembrane region" description="Helical" evidence="5">
    <location>
        <begin position="229"/>
        <end position="247"/>
    </location>
</feature>
<evidence type="ECO:0000256" key="2">
    <source>
        <dbReference type="ARBA" id="ARBA00022692"/>
    </source>
</evidence>
<feature type="transmembrane region" description="Helical" evidence="5">
    <location>
        <begin position="12"/>
        <end position="43"/>
    </location>
</feature>
<dbReference type="Pfam" id="PF04932">
    <property type="entry name" value="Wzy_C"/>
    <property type="match status" value="1"/>
</dbReference>
<gene>
    <name evidence="7" type="ORF">A3G33_06225</name>
</gene>